<dbReference type="OrthoDB" id="5421784at2759"/>
<feature type="compositionally biased region" description="Basic and acidic residues" evidence="1">
    <location>
        <begin position="19"/>
        <end position="39"/>
    </location>
</feature>
<keyword evidence="2" id="KW-1133">Transmembrane helix</keyword>
<evidence type="ECO:0000256" key="1">
    <source>
        <dbReference type="SAM" id="MobiDB-lite"/>
    </source>
</evidence>
<keyword evidence="2" id="KW-0812">Transmembrane</keyword>
<accession>A0A1E1LSI7</accession>
<name>A0A1E1LSI7_9HELO</name>
<organism evidence="3 4">
    <name type="scientific">Rhynchosporium agropyri</name>
    <dbReference type="NCBI Taxonomy" id="914238"/>
    <lineage>
        <taxon>Eukaryota</taxon>
        <taxon>Fungi</taxon>
        <taxon>Dikarya</taxon>
        <taxon>Ascomycota</taxon>
        <taxon>Pezizomycotina</taxon>
        <taxon>Leotiomycetes</taxon>
        <taxon>Helotiales</taxon>
        <taxon>Ploettnerulaceae</taxon>
        <taxon>Rhynchosporium</taxon>
    </lineage>
</organism>
<gene>
    <name evidence="3" type="ORF">RAG0_16942</name>
</gene>
<feature type="region of interest" description="Disordered" evidence="1">
    <location>
        <begin position="84"/>
        <end position="127"/>
    </location>
</feature>
<evidence type="ECO:0000313" key="4">
    <source>
        <dbReference type="Proteomes" id="UP000178912"/>
    </source>
</evidence>
<reference evidence="4" key="1">
    <citation type="submission" date="2016-03" db="EMBL/GenBank/DDBJ databases">
        <authorList>
            <person name="Guldener U."/>
        </authorList>
    </citation>
    <scope>NUCLEOTIDE SEQUENCE [LARGE SCALE GENOMIC DNA]</scope>
    <source>
        <strain evidence="4">04CH-RAC-A.6.1</strain>
    </source>
</reference>
<evidence type="ECO:0000313" key="3">
    <source>
        <dbReference type="EMBL" id="CZT13438.1"/>
    </source>
</evidence>
<proteinExistence type="predicted"/>
<dbReference type="AlphaFoldDB" id="A0A1E1LSI7"/>
<feature type="region of interest" description="Disordered" evidence="1">
    <location>
        <begin position="174"/>
        <end position="290"/>
    </location>
</feature>
<feature type="transmembrane region" description="Helical" evidence="2">
    <location>
        <begin position="293"/>
        <end position="315"/>
    </location>
</feature>
<dbReference type="Proteomes" id="UP000178912">
    <property type="component" value="Unassembled WGS sequence"/>
</dbReference>
<evidence type="ECO:0000256" key="2">
    <source>
        <dbReference type="SAM" id="Phobius"/>
    </source>
</evidence>
<feature type="region of interest" description="Disordered" evidence="1">
    <location>
        <begin position="444"/>
        <end position="509"/>
    </location>
</feature>
<dbReference type="EMBL" id="FJUX01000191">
    <property type="protein sequence ID" value="CZT13438.1"/>
    <property type="molecule type" value="Genomic_DNA"/>
</dbReference>
<keyword evidence="4" id="KW-1185">Reference proteome</keyword>
<sequence>MGKHHRFGRSSLFLASHDTAHREHAHHHDLLRRQEKGKDPAGGVVGIVVTEVVATVSVYKQVTVDPNGSTVGLFTWTADATGGTLLPPSPTGNATPTLSASPPGSNSLRSTASSTAASGPADQTANNAAVSSSQSLLSIQDIKTASVATPSSIPTTFASTLANSTSLISLSSTTSLSPSFSKSPSLSSTISGSSSTPSSSVSLLSFSTISDDSSTSSTSSTSSFSSTSSSSSTSLISSTSSFYSPSSESPTATATNGIIAGGGGTSTGSGDPSSKSPAAGGDDGSSAPSTSTVVGGVVGGVAGAAILIFLLMFLIRWKRRHSSMLALGNGEGEGAAHTSRSAPRSQPPGGMAQRSSVGVFAVPAALASLTGYKRSSQTTTDRHTISSTAGSERGFYRVSGRKLPSVFQNGGDGYGGGINEPNAFSGSSFGQDSRSFYGGVGIPASPGLSTTRDSGVPIMREGPARTPITEPGPFADPPVSLTLPPRPDVVGRSHPSFDGSQRSRFTEEV</sequence>
<feature type="region of interest" description="Disordered" evidence="1">
    <location>
        <begin position="19"/>
        <end position="42"/>
    </location>
</feature>
<feature type="compositionally biased region" description="Polar residues" evidence="1">
    <location>
        <begin position="91"/>
        <end position="109"/>
    </location>
</feature>
<keyword evidence="2" id="KW-0472">Membrane</keyword>
<protein>
    <submittedName>
        <fullName evidence="3">Uncharacterized protein</fullName>
    </submittedName>
</protein>
<feature type="region of interest" description="Disordered" evidence="1">
    <location>
        <begin position="330"/>
        <end position="355"/>
    </location>
</feature>
<feature type="compositionally biased region" description="Low complexity" evidence="1">
    <location>
        <begin position="174"/>
        <end position="258"/>
    </location>
</feature>